<dbReference type="GO" id="GO:0030145">
    <property type="term" value="F:manganese ion binding"/>
    <property type="evidence" value="ECO:0007669"/>
    <property type="project" value="UniProtKB-UniRule"/>
</dbReference>
<dbReference type="UniPathway" id="UPA00378"/>
<keyword evidence="12 16" id="KW-0464">Manganese</keyword>
<keyword evidence="11" id="KW-0472">Membrane</keyword>
<evidence type="ECO:0000256" key="12">
    <source>
        <dbReference type="ARBA" id="ARBA00023211"/>
    </source>
</evidence>
<evidence type="ECO:0000256" key="9">
    <source>
        <dbReference type="ARBA" id="ARBA00022989"/>
    </source>
</evidence>
<keyword evidence="8 16" id="KW-0735">Signal-anchor</keyword>
<organism evidence="17 18">
    <name type="scientific">Trifolium subterraneum</name>
    <name type="common">Subterranean clover</name>
    <dbReference type="NCBI Taxonomy" id="3900"/>
    <lineage>
        <taxon>Eukaryota</taxon>
        <taxon>Viridiplantae</taxon>
        <taxon>Streptophyta</taxon>
        <taxon>Embryophyta</taxon>
        <taxon>Tracheophyta</taxon>
        <taxon>Spermatophyta</taxon>
        <taxon>Magnoliopsida</taxon>
        <taxon>eudicotyledons</taxon>
        <taxon>Gunneridae</taxon>
        <taxon>Pentapetalae</taxon>
        <taxon>rosids</taxon>
        <taxon>fabids</taxon>
        <taxon>Fabales</taxon>
        <taxon>Fabaceae</taxon>
        <taxon>Papilionoideae</taxon>
        <taxon>50 kb inversion clade</taxon>
        <taxon>NPAAA clade</taxon>
        <taxon>Hologalegina</taxon>
        <taxon>IRL clade</taxon>
        <taxon>Trifolieae</taxon>
        <taxon>Trifolium</taxon>
    </lineage>
</organism>
<comment type="subcellular location">
    <subcellularLocation>
        <location evidence="1 16">Golgi apparatus membrane</location>
        <topology evidence="1 16">Single-pass type II membrane protein</topology>
    </subcellularLocation>
</comment>
<evidence type="ECO:0000256" key="4">
    <source>
        <dbReference type="ARBA" id="ARBA00022676"/>
    </source>
</evidence>
<comment type="similarity">
    <text evidence="3 16">Belongs to the glycosyltransferase 13 family.</text>
</comment>
<dbReference type="OrthoDB" id="440755at2759"/>
<accession>A0A2Z6MV47</accession>
<dbReference type="Pfam" id="PF03071">
    <property type="entry name" value="GNT-I"/>
    <property type="match status" value="1"/>
</dbReference>
<keyword evidence="7 16" id="KW-0479">Metal-binding</keyword>
<gene>
    <name evidence="17" type="ORF">TSUD_310910</name>
</gene>
<keyword evidence="10 16" id="KW-0333">Golgi apparatus</keyword>
<protein>
    <recommendedName>
        <fullName evidence="13 16">Alpha-1,3-mannosyl-glycoprotein 2-beta-N-acetylglucosaminyltransferase</fullName>
        <shortName evidence="16">GNT-I</shortName>
        <shortName evidence="16">GlcNAc-T I</shortName>
        <ecNumber evidence="13 16">2.4.1.101</ecNumber>
    </recommendedName>
    <alternativeName>
        <fullName evidence="14 16">N-glycosyl-oligosaccharide-glycoprotein N-acetylglucosaminyltransferase I</fullName>
    </alternativeName>
</protein>
<keyword evidence="4 16" id="KW-0328">Glycosyltransferase</keyword>
<evidence type="ECO:0000256" key="11">
    <source>
        <dbReference type="ARBA" id="ARBA00023136"/>
    </source>
</evidence>
<dbReference type="InterPro" id="IPR052261">
    <property type="entry name" value="Glycosyltransferase_13"/>
</dbReference>
<dbReference type="Proteomes" id="UP000242715">
    <property type="component" value="Unassembled WGS sequence"/>
</dbReference>
<dbReference type="GO" id="GO:0003827">
    <property type="term" value="F:alpha-1,3-mannosylglycoprotein 2-beta-N-acetylglucosaminyltransferase activity"/>
    <property type="evidence" value="ECO:0007669"/>
    <property type="project" value="UniProtKB-UniRule"/>
</dbReference>
<keyword evidence="9" id="KW-1133">Transmembrane helix</keyword>
<keyword evidence="18" id="KW-1185">Reference proteome</keyword>
<reference evidence="18" key="1">
    <citation type="journal article" date="2017" name="Front. Plant Sci.">
        <title>Climate Clever Clovers: New Paradigm to Reduce the Environmental Footprint of Ruminants by Breeding Low Methanogenic Forages Utilizing Haplotype Variation.</title>
        <authorList>
            <person name="Kaur P."/>
            <person name="Appels R."/>
            <person name="Bayer P.E."/>
            <person name="Keeble-Gagnere G."/>
            <person name="Wang J."/>
            <person name="Hirakawa H."/>
            <person name="Shirasawa K."/>
            <person name="Vercoe P."/>
            <person name="Stefanova K."/>
            <person name="Durmic Z."/>
            <person name="Nichols P."/>
            <person name="Revell C."/>
            <person name="Isobe S.N."/>
            <person name="Edwards D."/>
            <person name="Erskine W."/>
        </authorList>
    </citation>
    <scope>NUCLEOTIDE SEQUENCE [LARGE SCALE GENOMIC DNA]</scope>
    <source>
        <strain evidence="18">cv. Daliak</strain>
    </source>
</reference>
<sequence length="183" mass="20530">MLSCCTRAGSSLGQFFKQYLEPIKLNDVQVDWKSMDLSYLLEDKYAIHFANNIKKAKPVSGADIVQKAQNIDGDVRIKYTDQWDFENIAQQFESARMSFRSSHLPSHDQNLEQKARGGNPHLTSRFCKDELGLDIHGMVSEPIGSIVGLPTSFTLQAHWAGRLKREGCVNGQHSVGFSPTSDR</sequence>
<evidence type="ECO:0000256" key="15">
    <source>
        <dbReference type="ARBA" id="ARBA00049421"/>
    </source>
</evidence>
<dbReference type="GO" id="GO:0000139">
    <property type="term" value="C:Golgi membrane"/>
    <property type="evidence" value="ECO:0007669"/>
    <property type="project" value="UniProtKB-SubCell"/>
</dbReference>
<dbReference type="PANTHER" id="PTHR10468">
    <property type="entry name" value="PROTEIN O-LINKED-MANNOSE BETA-1,2-N-ACETYLGLUCOSAMINYLTRANSFERASE 1/ALPHA-1,3-MANNOSYL-GLYCOPROTEIN 2-BETA-N-ACETYLGLUCOSAMINYLTRANSFERASE"/>
    <property type="match status" value="1"/>
</dbReference>
<evidence type="ECO:0000256" key="10">
    <source>
        <dbReference type="ARBA" id="ARBA00023034"/>
    </source>
</evidence>
<evidence type="ECO:0000256" key="13">
    <source>
        <dbReference type="ARBA" id="ARBA00038949"/>
    </source>
</evidence>
<evidence type="ECO:0000313" key="18">
    <source>
        <dbReference type="Proteomes" id="UP000242715"/>
    </source>
</evidence>
<evidence type="ECO:0000313" key="17">
    <source>
        <dbReference type="EMBL" id="GAU33683.1"/>
    </source>
</evidence>
<evidence type="ECO:0000256" key="2">
    <source>
        <dbReference type="ARBA" id="ARBA00004922"/>
    </source>
</evidence>
<dbReference type="InterPro" id="IPR029044">
    <property type="entry name" value="Nucleotide-diphossugar_trans"/>
</dbReference>
<dbReference type="EMBL" id="DF973533">
    <property type="protein sequence ID" value="GAU33683.1"/>
    <property type="molecule type" value="Genomic_DNA"/>
</dbReference>
<comment type="catalytic activity">
    <reaction evidence="15 16">
        <text>N(4)-(alpha-D-Man-(1-&gt;3)-[alpha-D-Man-(1-&gt;3)-[alpha-D-Man-(1-&gt;6)]-alpha-D-Man-(1-&gt;6)]-beta-D-Man-(1-&gt;4)-beta-D-GlcNAc-(1-&gt;4)-beta-D-GlcNAc)-L-asparaginyl-[protein] (N-glucan mannose isomer 5A1,2) + UDP-N-acetyl-alpha-D-glucosamine = N(4)-{beta-D-GlcNAc-(1-&gt;2)-alpha-D-Man-(1-&gt;3)-[alpha-D-Man-(1-&gt;3)-[alpha-D-Man-(1-&gt;6)]-alpha-D-Man-(1-&gt;6)]-beta-D-Man-(1-&gt;4)-beta-D-GlcNAc-(1-&gt;4)-beta-D-GlcNAc}-L-asparaginyl-[protein] + UDP + H(+)</text>
        <dbReference type="Rhea" id="RHEA:11456"/>
        <dbReference type="Rhea" id="RHEA-COMP:14367"/>
        <dbReference type="Rhea" id="RHEA-COMP:14368"/>
        <dbReference type="ChEBI" id="CHEBI:15378"/>
        <dbReference type="ChEBI" id="CHEBI:57705"/>
        <dbReference type="ChEBI" id="CHEBI:58223"/>
        <dbReference type="ChEBI" id="CHEBI:59087"/>
        <dbReference type="ChEBI" id="CHEBI:60625"/>
        <dbReference type="EC" id="2.4.1.101"/>
    </reaction>
</comment>
<evidence type="ECO:0000256" key="8">
    <source>
        <dbReference type="ARBA" id="ARBA00022968"/>
    </source>
</evidence>
<comment type="function">
    <text evidence="16">Initiates complex N-linked carbohydrate formation. Essential for the conversion of high-mannose to hybrid and complex N-glycans.</text>
</comment>
<proteinExistence type="inferred from homology"/>
<name>A0A2Z6MV47_TRISU</name>
<evidence type="ECO:0000256" key="6">
    <source>
        <dbReference type="ARBA" id="ARBA00022692"/>
    </source>
</evidence>
<evidence type="ECO:0000256" key="1">
    <source>
        <dbReference type="ARBA" id="ARBA00004323"/>
    </source>
</evidence>
<dbReference type="InterPro" id="IPR004139">
    <property type="entry name" value="Glyco_trans_13"/>
</dbReference>
<dbReference type="SUPFAM" id="SSF53448">
    <property type="entry name" value="Nucleotide-diphospho-sugar transferases"/>
    <property type="match status" value="1"/>
</dbReference>
<evidence type="ECO:0000256" key="5">
    <source>
        <dbReference type="ARBA" id="ARBA00022679"/>
    </source>
</evidence>
<evidence type="ECO:0000256" key="16">
    <source>
        <dbReference type="RuleBase" id="RU368119"/>
    </source>
</evidence>
<evidence type="ECO:0000256" key="3">
    <source>
        <dbReference type="ARBA" id="ARBA00006492"/>
    </source>
</evidence>
<dbReference type="PANTHER" id="PTHR10468:SF0">
    <property type="entry name" value="ALPHA-1,3-MANNOSYL-GLYCOPROTEIN 2-BETA-N-ACETYLGLUCOSAMINYLTRANSFERASE"/>
    <property type="match status" value="1"/>
</dbReference>
<dbReference type="EC" id="2.4.1.101" evidence="13 16"/>
<keyword evidence="6" id="KW-0812">Transmembrane</keyword>
<comment type="pathway">
    <text evidence="2 16">Protein modification; protein glycosylation.</text>
</comment>
<comment type="cofactor">
    <cofactor evidence="16">
        <name>Mn(2+)</name>
        <dbReference type="ChEBI" id="CHEBI:29035"/>
    </cofactor>
    <text evidence="16">The cofactor is mostly bound to the substrate.</text>
</comment>
<dbReference type="AlphaFoldDB" id="A0A2Z6MV47"/>
<evidence type="ECO:0000256" key="14">
    <source>
        <dbReference type="ARBA" id="ARBA00041712"/>
    </source>
</evidence>
<keyword evidence="5" id="KW-0808">Transferase</keyword>
<evidence type="ECO:0000256" key="7">
    <source>
        <dbReference type="ARBA" id="ARBA00022723"/>
    </source>
</evidence>